<comment type="caution">
    <text evidence="2">The sequence shown here is derived from an EMBL/GenBank/DDBJ whole genome shotgun (WGS) entry which is preliminary data.</text>
</comment>
<name>A0A2N5UR34_9BASI</name>
<evidence type="ECO:0000256" key="1">
    <source>
        <dbReference type="SAM" id="MobiDB-lite"/>
    </source>
</evidence>
<evidence type="ECO:0000313" key="3">
    <source>
        <dbReference type="Proteomes" id="UP000235388"/>
    </source>
</evidence>
<feature type="compositionally biased region" description="Low complexity" evidence="1">
    <location>
        <begin position="22"/>
        <end position="33"/>
    </location>
</feature>
<dbReference type="AlphaFoldDB" id="A0A2N5UR34"/>
<accession>A0A2N5UR34</accession>
<organism evidence="2 3">
    <name type="scientific">Puccinia coronata f. sp. avenae</name>
    <dbReference type="NCBI Taxonomy" id="200324"/>
    <lineage>
        <taxon>Eukaryota</taxon>
        <taxon>Fungi</taxon>
        <taxon>Dikarya</taxon>
        <taxon>Basidiomycota</taxon>
        <taxon>Pucciniomycotina</taxon>
        <taxon>Pucciniomycetes</taxon>
        <taxon>Pucciniales</taxon>
        <taxon>Pucciniaceae</taxon>
        <taxon>Puccinia</taxon>
    </lineage>
</organism>
<feature type="compositionally biased region" description="Polar residues" evidence="1">
    <location>
        <begin position="148"/>
        <end position="161"/>
    </location>
</feature>
<gene>
    <name evidence="2" type="ORF">PCANC_17942</name>
</gene>
<proteinExistence type="predicted"/>
<dbReference type="EMBL" id="PGCJ01000184">
    <property type="protein sequence ID" value="PLW40221.1"/>
    <property type="molecule type" value="Genomic_DNA"/>
</dbReference>
<feature type="compositionally biased region" description="Basic and acidic residues" evidence="1">
    <location>
        <begin position="201"/>
        <end position="212"/>
    </location>
</feature>
<keyword evidence="3" id="KW-1185">Reference proteome</keyword>
<protein>
    <submittedName>
        <fullName evidence="2">Uncharacterized protein</fullName>
    </submittedName>
</protein>
<sequence length="249" mass="26137">MAVFDGSGHNDRMRVFRKRSFGSRSGSAAPSGAQISSRNPGPSSYATFAGRGGAICSWLVVTNGNTREELDISKVPESFHPNGPSREVNPGDARVAGENTSQPLSVLLEKNAPAGGKEQHPGKSDSDQGFPCDTSVVSSSHQDKSTDVKPSNTPSSSTHISASVKVPGTHESESSEGSPRNGKIVISGLLSGGDPEPSSVQKEDIERIHYPEAAKYPQGTEPSISRLKTSRSDLAPVATGPTVEMKNQI</sequence>
<feature type="region of interest" description="Disordered" evidence="1">
    <location>
        <begin position="74"/>
        <end position="98"/>
    </location>
</feature>
<evidence type="ECO:0000313" key="2">
    <source>
        <dbReference type="EMBL" id="PLW40221.1"/>
    </source>
</evidence>
<feature type="compositionally biased region" description="Basic and acidic residues" evidence="1">
    <location>
        <begin position="117"/>
        <end position="126"/>
    </location>
</feature>
<reference evidence="2 3" key="1">
    <citation type="submission" date="2017-11" db="EMBL/GenBank/DDBJ databases">
        <title>De novo assembly and phasing of dikaryotic genomes from two isolates of Puccinia coronata f. sp. avenae, the causal agent of oat crown rust.</title>
        <authorList>
            <person name="Miller M.E."/>
            <person name="Zhang Y."/>
            <person name="Omidvar V."/>
            <person name="Sperschneider J."/>
            <person name="Schwessinger B."/>
            <person name="Raley C."/>
            <person name="Palmer J.M."/>
            <person name="Garnica D."/>
            <person name="Upadhyaya N."/>
            <person name="Rathjen J."/>
            <person name="Taylor J.M."/>
            <person name="Park R.F."/>
            <person name="Dodds P.N."/>
            <person name="Hirsch C.D."/>
            <person name="Kianian S.F."/>
            <person name="Figueroa M."/>
        </authorList>
    </citation>
    <scope>NUCLEOTIDE SEQUENCE [LARGE SCALE GENOMIC DNA]</scope>
    <source>
        <strain evidence="2">12NC29</strain>
    </source>
</reference>
<dbReference type="Proteomes" id="UP000235388">
    <property type="component" value="Unassembled WGS sequence"/>
</dbReference>
<feature type="region of interest" description="Disordered" evidence="1">
    <location>
        <begin position="19"/>
        <end position="41"/>
    </location>
</feature>
<feature type="region of interest" description="Disordered" evidence="1">
    <location>
        <begin position="113"/>
        <end position="249"/>
    </location>
</feature>